<gene>
    <name evidence="1" type="ORF">PGLA2088_LOCUS25296</name>
</gene>
<sequence>LMRRLCSRQLTGRARLHGIAAASPLQWRYVSSRGGPQITDIGAAAVRATEVVETVQAVDAEAIRTLVRDPRMVTLEIHVEKRSATLRQREVSIQVPLDEFREKLRSWGWEAENCHRPVLLFGDDDQQVQRAHRSLVEEGFTAVSNAGSREAVVASLKKPPAFLREPSE</sequence>
<feature type="non-terminal residue" evidence="1">
    <location>
        <position position="1"/>
    </location>
</feature>
<dbReference type="Proteomes" id="UP000626109">
    <property type="component" value="Unassembled WGS sequence"/>
</dbReference>
<proteinExistence type="predicted"/>
<dbReference type="EMBL" id="CAJNNW010026690">
    <property type="protein sequence ID" value="CAE8687089.1"/>
    <property type="molecule type" value="Genomic_DNA"/>
</dbReference>
<protein>
    <submittedName>
        <fullName evidence="1">Uncharacterized protein</fullName>
    </submittedName>
</protein>
<evidence type="ECO:0000313" key="2">
    <source>
        <dbReference type="Proteomes" id="UP000626109"/>
    </source>
</evidence>
<comment type="caution">
    <text evidence="1">The sequence shown here is derived from an EMBL/GenBank/DDBJ whole genome shotgun (WGS) entry which is preliminary data.</text>
</comment>
<name>A0A813JY96_POLGL</name>
<organism evidence="1 2">
    <name type="scientific">Polarella glacialis</name>
    <name type="common">Dinoflagellate</name>
    <dbReference type="NCBI Taxonomy" id="89957"/>
    <lineage>
        <taxon>Eukaryota</taxon>
        <taxon>Sar</taxon>
        <taxon>Alveolata</taxon>
        <taxon>Dinophyceae</taxon>
        <taxon>Suessiales</taxon>
        <taxon>Suessiaceae</taxon>
        <taxon>Polarella</taxon>
    </lineage>
</organism>
<reference evidence="1" key="1">
    <citation type="submission" date="2021-02" db="EMBL/GenBank/DDBJ databases">
        <authorList>
            <person name="Dougan E. K."/>
            <person name="Rhodes N."/>
            <person name="Thang M."/>
            <person name="Chan C."/>
        </authorList>
    </citation>
    <scope>NUCLEOTIDE SEQUENCE</scope>
</reference>
<evidence type="ECO:0000313" key="1">
    <source>
        <dbReference type="EMBL" id="CAE8687089.1"/>
    </source>
</evidence>
<dbReference type="AlphaFoldDB" id="A0A813JY96"/>
<accession>A0A813JY96</accession>